<dbReference type="InterPro" id="IPR011234">
    <property type="entry name" value="Fumarylacetoacetase-like_C"/>
</dbReference>
<organism evidence="3 4">
    <name type="scientific">Homoserinimonas hongtaonis</name>
    <dbReference type="NCBI Taxonomy" id="2079791"/>
    <lineage>
        <taxon>Bacteria</taxon>
        <taxon>Bacillati</taxon>
        <taxon>Actinomycetota</taxon>
        <taxon>Actinomycetes</taxon>
        <taxon>Micrococcales</taxon>
        <taxon>Microbacteriaceae</taxon>
        <taxon>Homoserinimonas</taxon>
    </lineage>
</organism>
<dbReference type="PANTHER" id="PTHR43211">
    <property type="entry name" value="FUMARYLACETOACETATE HYDROLASE"/>
    <property type="match status" value="1"/>
</dbReference>
<comment type="caution">
    <text evidence="3">The sequence shown here is derived from an EMBL/GenBank/DDBJ whole genome shotgun (WGS) entry which is preliminary data.</text>
</comment>
<feature type="region of interest" description="Disordered" evidence="1">
    <location>
        <begin position="293"/>
        <end position="318"/>
    </location>
</feature>
<keyword evidence="4" id="KW-1185">Reference proteome</keyword>
<dbReference type="KEGG" id="salc:C2138_12975"/>
<dbReference type="OrthoDB" id="9805307at2"/>
<dbReference type="Pfam" id="PF01557">
    <property type="entry name" value="FAA_hydrolase"/>
    <property type="match status" value="1"/>
</dbReference>
<name>A0A2U1T1L2_9MICO</name>
<dbReference type="Gene3D" id="3.90.850.10">
    <property type="entry name" value="Fumarylacetoacetase-like, C-terminal domain"/>
    <property type="match status" value="1"/>
</dbReference>
<proteinExistence type="predicted"/>
<dbReference type="RefSeq" id="WP_108518451.1">
    <property type="nucleotide sequence ID" value="NZ_CP026951.1"/>
</dbReference>
<gene>
    <name evidence="3" type="ORF">DF220_07970</name>
</gene>
<dbReference type="SUPFAM" id="SSF56529">
    <property type="entry name" value="FAH"/>
    <property type="match status" value="1"/>
</dbReference>
<dbReference type="EMBL" id="QEEX01000001">
    <property type="protein sequence ID" value="PWB97771.1"/>
    <property type="molecule type" value="Genomic_DNA"/>
</dbReference>
<dbReference type="PANTHER" id="PTHR43211:SF1">
    <property type="entry name" value="BLL6422 PROTEIN"/>
    <property type="match status" value="1"/>
</dbReference>
<dbReference type="GO" id="GO:0016787">
    <property type="term" value="F:hydrolase activity"/>
    <property type="evidence" value="ECO:0007669"/>
    <property type="project" value="UniProtKB-KW"/>
</dbReference>
<dbReference type="Proteomes" id="UP000244978">
    <property type="component" value="Unassembled WGS sequence"/>
</dbReference>
<reference evidence="4" key="1">
    <citation type="submission" date="2018-04" db="EMBL/GenBank/DDBJ databases">
        <authorList>
            <person name="Liu S."/>
            <person name="Wang Z."/>
            <person name="Li J."/>
        </authorList>
    </citation>
    <scope>NUCLEOTIDE SEQUENCE [LARGE SCALE GENOMIC DNA]</scope>
    <source>
        <strain evidence="4">S1194</strain>
    </source>
</reference>
<evidence type="ECO:0000259" key="2">
    <source>
        <dbReference type="Pfam" id="PF01557"/>
    </source>
</evidence>
<feature type="domain" description="Fumarylacetoacetase-like C-terminal" evidence="2">
    <location>
        <begin position="71"/>
        <end position="296"/>
    </location>
</feature>
<protein>
    <submittedName>
        <fullName evidence="3">Fumarylacetoacetate hydrolase family protein</fullName>
    </submittedName>
</protein>
<evidence type="ECO:0000313" key="4">
    <source>
        <dbReference type="Proteomes" id="UP000244978"/>
    </source>
</evidence>
<dbReference type="AlphaFoldDB" id="A0A2U1T1L2"/>
<accession>A0A2U1T1L2</accession>
<evidence type="ECO:0000313" key="3">
    <source>
        <dbReference type="EMBL" id="PWB97771.1"/>
    </source>
</evidence>
<dbReference type="InterPro" id="IPR036663">
    <property type="entry name" value="Fumarylacetoacetase_C_sf"/>
</dbReference>
<evidence type="ECO:0000256" key="1">
    <source>
        <dbReference type="SAM" id="MobiDB-lite"/>
    </source>
</evidence>
<keyword evidence="3" id="KW-0378">Hydrolase</keyword>
<sequence length="318" mass="34109">MRVARYQEADSVRVALVEGELLLPLPPGTEVLSVLTASPTERLAIRAGAETAIPLDRASLIAPLDPPAMRDFVTFERHVQGVHSSVGGGAAGIPDAWYEAPAFLFMNPHSLTAPFGEVPMPPHTLAMDFELEVAAIVGRTVRDVDPDDAESLIVGYAIFNDWSARDIQRREMQVNLGPSKGKDFANTLGPWITTPDELEQWRVGDRFDLRMEVRVNDELIGEASLAEMGWSFAELLVHSSRDAWVGAGDVLATGTCGGGALAEWWGRRGEQSPPPLAVGDVVTMTVEGLGTISNQIGPIRSPGHRVPAARPLSPAPGA</sequence>